<dbReference type="EMBL" id="BTSY01000004">
    <property type="protein sequence ID" value="GMT26213.1"/>
    <property type="molecule type" value="Genomic_DNA"/>
</dbReference>
<sequence length="81" mass="9051">FRLIFDLSDDGRKHLLALRRLLRETFAPPLAVPHPCAHRHVRVLPYPSSSSVADFPREEEGADEGDAHDGTDDEKETTTTA</sequence>
<feature type="non-terminal residue" evidence="2">
    <location>
        <position position="1"/>
    </location>
</feature>
<reference evidence="2" key="1">
    <citation type="submission" date="2023-10" db="EMBL/GenBank/DDBJ databases">
        <title>Genome assembly of Pristionchus species.</title>
        <authorList>
            <person name="Yoshida K."/>
            <person name="Sommer R.J."/>
        </authorList>
    </citation>
    <scope>NUCLEOTIDE SEQUENCE</scope>
    <source>
        <strain evidence="2">RS5133</strain>
    </source>
</reference>
<evidence type="ECO:0000313" key="2">
    <source>
        <dbReference type="EMBL" id="GMT26213.1"/>
    </source>
</evidence>
<feature type="non-terminal residue" evidence="2">
    <location>
        <position position="81"/>
    </location>
</feature>
<evidence type="ECO:0000256" key="1">
    <source>
        <dbReference type="SAM" id="MobiDB-lite"/>
    </source>
</evidence>
<dbReference type="AlphaFoldDB" id="A0AAV5W658"/>
<feature type="region of interest" description="Disordered" evidence="1">
    <location>
        <begin position="47"/>
        <end position="81"/>
    </location>
</feature>
<comment type="caution">
    <text evidence="2">The sequence shown here is derived from an EMBL/GenBank/DDBJ whole genome shotgun (WGS) entry which is preliminary data.</text>
</comment>
<feature type="compositionally biased region" description="Basic and acidic residues" evidence="1">
    <location>
        <begin position="55"/>
        <end position="70"/>
    </location>
</feature>
<protein>
    <submittedName>
        <fullName evidence="2">Uncharacterized protein</fullName>
    </submittedName>
</protein>
<proteinExistence type="predicted"/>
<dbReference type="Proteomes" id="UP001432322">
    <property type="component" value="Unassembled WGS sequence"/>
</dbReference>
<gene>
    <name evidence="2" type="ORF">PFISCL1PPCAC_17510</name>
</gene>
<name>A0AAV5W658_9BILA</name>
<accession>A0AAV5W658</accession>
<keyword evidence="3" id="KW-1185">Reference proteome</keyword>
<evidence type="ECO:0000313" key="3">
    <source>
        <dbReference type="Proteomes" id="UP001432322"/>
    </source>
</evidence>
<organism evidence="2 3">
    <name type="scientific">Pristionchus fissidentatus</name>
    <dbReference type="NCBI Taxonomy" id="1538716"/>
    <lineage>
        <taxon>Eukaryota</taxon>
        <taxon>Metazoa</taxon>
        <taxon>Ecdysozoa</taxon>
        <taxon>Nematoda</taxon>
        <taxon>Chromadorea</taxon>
        <taxon>Rhabditida</taxon>
        <taxon>Rhabditina</taxon>
        <taxon>Diplogasteromorpha</taxon>
        <taxon>Diplogasteroidea</taxon>
        <taxon>Neodiplogasteridae</taxon>
        <taxon>Pristionchus</taxon>
    </lineage>
</organism>